<proteinExistence type="inferred from homology"/>
<evidence type="ECO:0000256" key="3">
    <source>
        <dbReference type="ARBA" id="ARBA00008195"/>
    </source>
</evidence>
<dbReference type="InterPro" id="IPR007680">
    <property type="entry name" value="Arabino_trans_central"/>
</dbReference>
<feature type="transmembrane region" description="Helical" evidence="12">
    <location>
        <begin position="224"/>
        <end position="244"/>
    </location>
</feature>
<keyword evidence="4" id="KW-1003">Cell membrane</keyword>
<feature type="transmembrane region" description="Helical" evidence="12">
    <location>
        <begin position="463"/>
        <end position="483"/>
    </location>
</feature>
<dbReference type="GO" id="GO:0052636">
    <property type="term" value="F:arabinosyltransferase activity"/>
    <property type="evidence" value="ECO:0007669"/>
    <property type="project" value="InterPro"/>
</dbReference>
<comment type="similarity">
    <text evidence="3">Belongs to the emb family.</text>
</comment>
<organism evidence="16 17">
    <name type="scientific">Tsukamurella pulmonis</name>
    <dbReference type="NCBI Taxonomy" id="47312"/>
    <lineage>
        <taxon>Bacteria</taxon>
        <taxon>Bacillati</taxon>
        <taxon>Actinomycetota</taxon>
        <taxon>Actinomycetes</taxon>
        <taxon>Mycobacteriales</taxon>
        <taxon>Tsukamurellaceae</taxon>
        <taxon>Tsukamurella</taxon>
    </lineage>
</organism>
<feature type="domain" description="Arabinosyltransferas concanavalin like" evidence="15">
    <location>
        <begin position="53"/>
        <end position="214"/>
    </location>
</feature>
<dbReference type="Proteomes" id="UP000183053">
    <property type="component" value="Unassembled WGS sequence"/>
</dbReference>
<dbReference type="InterPro" id="IPR042486">
    <property type="entry name" value="Arabino_trans_C_2"/>
</dbReference>
<feature type="compositionally biased region" description="Polar residues" evidence="11">
    <location>
        <begin position="1"/>
        <end position="10"/>
    </location>
</feature>
<accession>A0A1H1AVQ3</accession>
<evidence type="ECO:0000313" key="16">
    <source>
        <dbReference type="EMBL" id="SDQ43611.1"/>
    </source>
</evidence>
<name>A0A1H1AVQ3_9ACTN</name>
<comment type="function">
    <text evidence="1">Arabinosyl transferase responsible for the polymerization of arabinose into the arabinan of arabinogalactan.</text>
</comment>
<evidence type="ECO:0000256" key="4">
    <source>
        <dbReference type="ARBA" id="ARBA00022475"/>
    </source>
</evidence>
<evidence type="ECO:0000256" key="8">
    <source>
        <dbReference type="ARBA" id="ARBA00022989"/>
    </source>
</evidence>
<reference evidence="17" key="1">
    <citation type="submission" date="2016-10" db="EMBL/GenBank/DDBJ databases">
        <authorList>
            <person name="Varghese N."/>
            <person name="Submissions S."/>
        </authorList>
    </citation>
    <scope>NUCLEOTIDE SEQUENCE [LARGE SCALE GENOMIC DNA]</scope>
    <source>
        <strain evidence="17">DSM 44142</strain>
    </source>
</reference>
<evidence type="ECO:0000256" key="2">
    <source>
        <dbReference type="ARBA" id="ARBA00004651"/>
    </source>
</evidence>
<gene>
    <name evidence="16" type="ORF">SAMN04489765_0403</name>
</gene>
<dbReference type="RefSeq" id="WP_082756352.1">
    <property type="nucleotide sequence ID" value="NZ_FNLF01000002.1"/>
</dbReference>
<feature type="transmembrane region" description="Helical" evidence="12">
    <location>
        <begin position="616"/>
        <end position="635"/>
    </location>
</feature>
<dbReference type="GO" id="GO:0071555">
    <property type="term" value="P:cell wall organization"/>
    <property type="evidence" value="ECO:0007669"/>
    <property type="project" value="UniProtKB-KW"/>
</dbReference>
<feature type="transmembrane region" description="Helical" evidence="12">
    <location>
        <begin position="585"/>
        <end position="604"/>
    </location>
</feature>
<keyword evidence="10" id="KW-0961">Cell wall biogenesis/degradation</keyword>
<feature type="transmembrane region" description="Helical" evidence="12">
    <location>
        <begin position="725"/>
        <end position="746"/>
    </location>
</feature>
<feature type="region of interest" description="Disordered" evidence="11">
    <location>
        <begin position="1"/>
        <end position="22"/>
    </location>
</feature>
<evidence type="ECO:0000256" key="7">
    <source>
        <dbReference type="ARBA" id="ARBA00022692"/>
    </source>
</evidence>
<feature type="domain" description="Arabinosyltransferase C-terminal" evidence="14">
    <location>
        <begin position="743"/>
        <end position="1125"/>
    </location>
</feature>
<keyword evidence="6 16" id="KW-0808">Transferase</keyword>
<dbReference type="EMBL" id="FNLF01000002">
    <property type="protein sequence ID" value="SDQ43611.1"/>
    <property type="molecule type" value="Genomic_DNA"/>
</dbReference>
<evidence type="ECO:0000259" key="14">
    <source>
        <dbReference type="Pfam" id="PF14896"/>
    </source>
</evidence>
<dbReference type="GO" id="GO:0071766">
    <property type="term" value="P:Actinobacterium-type cell wall biogenesis"/>
    <property type="evidence" value="ECO:0007669"/>
    <property type="project" value="InterPro"/>
</dbReference>
<feature type="transmembrane region" description="Helical" evidence="12">
    <location>
        <begin position="437"/>
        <end position="456"/>
    </location>
</feature>
<evidence type="ECO:0000256" key="1">
    <source>
        <dbReference type="ARBA" id="ARBA00003001"/>
    </source>
</evidence>
<dbReference type="AlphaFoldDB" id="A0A1H1AVQ3"/>
<evidence type="ECO:0000256" key="9">
    <source>
        <dbReference type="ARBA" id="ARBA00023136"/>
    </source>
</evidence>
<evidence type="ECO:0000313" key="17">
    <source>
        <dbReference type="Proteomes" id="UP000183053"/>
    </source>
</evidence>
<feature type="domain" description="Arabinofuranosyltransferase central" evidence="13">
    <location>
        <begin position="218"/>
        <end position="678"/>
    </location>
</feature>
<evidence type="ECO:0000256" key="11">
    <source>
        <dbReference type="SAM" id="MobiDB-lite"/>
    </source>
</evidence>
<dbReference type="GO" id="GO:0005886">
    <property type="term" value="C:plasma membrane"/>
    <property type="evidence" value="ECO:0007669"/>
    <property type="project" value="UniProtKB-SubCell"/>
</dbReference>
<dbReference type="InterPro" id="IPR027451">
    <property type="entry name" value="EmbABC_dom1"/>
</dbReference>
<dbReference type="Pfam" id="PF17689">
    <property type="entry name" value="Arabino_trans_N"/>
    <property type="match status" value="1"/>
</dbReference>
<comment type="subcellular location">
    <subcellularLocation>
        <location evidence="2">Cell membrane</location>
        <topology evidence="2">Multi-pass membrane protein</topology>
    </subcellularLocation>
</comment>
<feature type="transmembrane region" description="Helical" evidence="12">
    <location>
        <begin position="265"/>
        <end position="285"/>
    </location>
</feature>
<evidence type="ECO:0000256" key="10">
    <source>
        <dbReference type="ARBA" id="ARBA00023316"/>
    </source>
</evidence>
<feature type="transmembrane region" description="Helical" evidence="12">
    <location>
        <begin position="559"/>
        <end position="579"/>
    </location>
</feature>
<dbReference type="Gene3D" id="2.60.120.940">
    <property type="entry name" value="EmbC, C-terminal domain, subdomain 2"/>
    <property type="match status" value="1"/>
</dbReference>
<evidence type="ECO:0000256" key="12">
    <source>
        <dbReference type="SAM" id="Phobius"/>
    </source>
</evidence>
<keyword evidence="9 12" id="KW-0472">Membrane</keyword>
<keyword evidence="8 12" id="KW-1133">Transmembrane helix</keyword>
<feature type="transmembrane region" description="Helical" evidence="12">
    <location>
        <begin position="655"/>
        <end position="674"/>
    </location>
</feature>
<dbReference type="STRING" id="47312.SAMN04489765_0403"/>
<keyword evidence="17" id="KW-1185">Reference proteome</keyword>
<dbReference type="InterPro" id="IPR032731">
    <property type="entry name" value="Arabino_trans_C"/>
</dbReference>
<dbReference type="OrthoDB" id="3584570at2"/>
<evidence type="ECO:0000259" key="15">
    <source>
        <dbReference type="Pfam" id="PF17689"/>
    </source>
</evidence>
<feature type="transmembrane region" description="Helical" evidence="12">
    <location>
        <begin position="31"/>
        <end position="50"/>
    </location>
</feature>
<dbReference type="Gene3D" id="2.60.120.610">
    <property type="entry name" value="arabinofuranosyltransferase like domain"/>
    <property type="match status" value="1"/>
</dbReference>
<keyword evidence="7 12" id="KW-0812">Transmembrane</keyword>
<dbReference type="Pfam" id="PF04602">
    <property type="entry name" value="Arabinose_trans"/>
    <property type="match status" value="1"/>
</dbReference>
<evidence type="ECO:0000256" key="6">
    <source>
        <dbReference type="ARBA" id="ARBA00022679"/>
    </source>
</evidence>
<feature type="transmembrane region" description="Helical" evidence="12">
    <location>
        <begin position="337"/>
        <end position="359"/>
    </location>
</feature>
<protein>
    <submittedName>
        <fullName evidence="16">Arabinosyltransferase A</fullName>
    </submittedName>
</protein>
<evidence type="ECO:0000259" key="13">
    <source>
        <dbReference type="Pfam" id="PF04602"/>
    </source>
</evidence>
<feature type="transmembrane region" description="Helical" evidence="12">
    <location>
        <begin position="371"/>
        <end position="391"/>
    </location>
</feature>
<dbReference type="InterPro" id="IPR040920">
    <property type="entry name" value="Arabino_trans_N"/>
</dbReference>
<sequence>MSVPTSSSEQEPAPQRPAAGDAPRGVTVARLVAVVAGAVGLLLCLLTPLLPVQQSTASLDWPQLRPGAESAEVSASLVTQAPADLTATVPCAAINRAATTGGTVLSTLPVGSSSARELGMNVVVGAPGPGQSVTVSSRNTVIAAASLDRLRGCSQLRLWSNPAEVGARFEGTDVAGTIATESRPVMGGVYTSLTAADVTAAGPGMRLHADLDTRFELSASPLKAAAITIGLLCVLASLVALWLLDRAFGHHRRPPHRTLGRMLRPRLVDVAVLGGLGLWTVLGAGSSDDGYILSMGKVAPEAGYTANYYRFFGAPEAPFDWYYTFLSHWGSISANAIWMRLPMLAAGVVVWLLLSRVLLPRLGPGVRRYPLAVWAAGAMLLAFWFPLASGLRSEPIIVLGTMVTWVAVERAVATHRALPAAIAALATGLTLGLAPQGVVAVALLLASSAAVLRVLVARRREAGLAALVVPVLAAAAVIVPIAFRDQSLASVAEAIRIRYEVGPAAPWTQEYLRFFFLTNETTDGSLVRRVPVYLFVMCLFVGLFVMLRARRIPRIAPGPVWRLVGAVFITAALLTLTPTKWTVHFGVYAGFAAALAAVATVAVVEAARTSVRNFTFFLTGMLFALAAAFAGFNLWSWPYLWGVPWFDRQPEVAGITFSKAFLVLAGLAGALAAWQHFRLDFRGRGEGGLVEDGTVDEAALADSALATHTRADRDQALRSRRRLQLASLPLVLVLGMLVLGEGAIFAKAYVSNPSTYTVAKGNLDALRGDSCGMASKVLVETDPNADMLTSAEGRPTAQALVGPGSRGFLPTGVPNELKPLAISSAPGQINMASPITSPFTSTAATAGTGGGTGPRTVNGSTAALPFGLDPARTPVVGSYGQNTVPAELFSDWYSLPARSADRPLVSFAASGAISSVGPTGKKEYGQPVTLEWAERRADGTIGARGAIDPIDPGPNKPWRNLRVPMEAIPPTANVVRIHVRDPNLGDQQWVGVTPPRVPRLRTLQEVVGETDPVLLDLLVGQQFPCQRPLAIRNGTYELPKWRILPTRKDALSTSGTWQAREAGGLLTVPDTLLRTTTIPTYMAGDLTRDWGELQKYTPLAEDAPAAELTVGVQTRSGWWRQGPIRALTDQTVKN</sequence>
<keyword evidence="5" id="KW-0328">Glycosyltransferase</keyword>
<dbReference type="Gene3D" id="3.40.190.160">
    <property type="match status" value="1"/>
</dbReference>
<evidence type="ECO:0000256" key="5">
    <source>
        <dbReference type="ARBA" id="ARBA00022676"/>
    </source>
</evidence>
<dbReference type="Pfam" id="PF14896">
    <property type="entry name" value="Arabino_trans_C"/>
    <property type="match status" value="1"/>
</dbReference>
<feature type="transmembrane region" description="Helical" evidence="12">
    <location>
        <begin position="530"/>
        <end position="547"/>
    </location>
</feature>